<dbReference type="PANTHER" id="PTHR30038">
    <property type="entry name" value="ALDEHYDE FERREDOXIN OXIDOREDUCTASE"/>
    <property type="match status" value="1"/>
</dbReference>
<evidence type="ECO:0000313" key="10">
    <source>
        <dbReference type="EMBL" id="KKM27321.1"/>
    </source>
</evidence>
<evidence type="ECO:0000256" key="7">
    <source>
        <dbReference type="ARBA" id="ARBA00023014"/>
    </source>
</evidence>
<dbReference type="SUPFAM" id="SSF56228">
    <property type="entry name" value="Aldehyde ferredoxin oxidoreductase, N-terminal domain"/>
    <property type="match status" value="1"/>
</dbReference>
<comment type="cofactor">
    <cofactor evidence="8">
        <name>tungstopterin</name>
        <dbReference type="ChEBI" id="CHEBI:30402"/>
    </cofactor>
</comment>
<comment type="cofactor">
    <cofactor evidence="1">
        <name>[4Fe-4S] cluster</name>
        <dbReference type="ChEBI" id="CHEBI:49883"/>
    </cofactor>
</comment>
<dbReference type="InterPro" id="IPR013985">
    <property type="entry name" value="Ald_Fedxn_OxRdtase_dom3"/>
</dbReference>
<protein>
    <recommendedName>
        <fullName evidence="9">Aldehyde ferredoxin oxidoreductase N-terminal domain-containing protein</fullName>
    </recommendedName>
</protein>
<dbReference type="EMBL" id="LAZR01012344">
    <property type="protein sequence ID" value="KKM27321.1"/>
    <property type="molecule type" value="Genomic_DNA"/>
</dbReference>
<keyword evidence="7" id="KW-0411">Iron-sulfur</keyword>
<evidence type="ECO:0000256" key="3">
    <source>
        <dbReference type="ARBA" id="ARBA00022485"/>
    </source>
</evidence>
<gene>
    <name evidence="10" type="ORF">LCGC14_1575910</name>
</gene>
<sequence>MKGWCGKLLRVNLTKVATSVEEIDQRMMRDYLGGRGLGARYLYNEIDPQIDPLSKENKLIFAAGPVTGTTALAASRYEVVTKAPLTGTIGGANSAGFWGPELKFAGYDMIIFEGISDEPVYLWIDNEKAEIRSAIHLWGEDTFTTQKKIWEETNKKARVACIGPAGEKLVKFACIINDNGRAAGRGGVGAVMGSKKLKAIAVRGTNRVPVADKDYLSNVVKKAWAELPKPQKLTEYGTAYVLEFVNAIGALPTRNWQAGIFEGADKIGAEAVKRILLKKAACCFSCPMACGRETEVNESGFDGKGPGAEYEGLASLGSACGIDNLAAIMKAYYICNELGMDVMSAGYTVALAMEMAEKGYLPEEDVGLKLNFGNAPAMVELVRKMGNREGFGNILAEGSYILAERYGHLELSVTVKKQEPAAYDPRGMQGIGLAYATSTRGACHMRSQMEDIDGFAMTNNPALFGLPLGSQDRLATTGKAAYLIVMENDKAVIDSMGICAFMSAYKMGLEYVLTVLAAVTGVSYGVCNYLKTGERIWNLERLFNLKAGFTAKDDTLPKRFLEEPLAEGPSKGNVCKLEKMKQEYYQLRGWDDQGVPTEKKLRELGLINS</sequence>
<evidence type="ECO:0000256" key="1">
    <source>
        <dbReference type="ARBA" id="ARBA00001966"/>
    </source>
</evidence>
<evidence type="ECO:0000256" key="2">
    <source>
        <dbReference type="ARBA" id="ARBA00011032"/>
    </source>
</evidence>
<comment type="similarity">
    <text evidence="2">Belongs to the AOR/FOR family.</text>
</comment>
<dbReference type="Gene3D" id="3.60.9.10">
    <property type="entry name" value="Aldehyde ferredoxin oxidoreductase, N-terminal domain"/>
    <property type="match status" value="1"/>
</dbReference>
<evidence type="ECO:0000256" key="5">
    <source>
        <dbReference type="ARBA" id="ARBA00023002"/>
    </source>
</evidence>
<dbReference type="AlphaFoldDB" id="A0A0F9IIA4"/>
<dbReference type="InterPro" id="IPR001203">
    <property type="entry name" value="OxRdtase_Ald_Fedxn_C"/>
</dbReference>
<dbReference type="Pfam" id="PF02730">
    <property type="entry name" value="AFOR_N"/>
    <property type="match status" value="1"/>
</dbReference>
<name>A0A0F9IIA4_9ZZZZ</name>
<dbReference type="GO" id="GO:0009055">
    <property type="term" value="F:electron transfer activity"/>
    <property type="evidence" value="ECO:0007669"/>
    <property type="project" value="InterPro"/>
</dbReference>
<evidence type="ECO:0000259" key="9">
    <source>
        <dbReference type="SMART" id="SM00790"/>
    </source>
</evidence>
<dbReference type="Gene3D" id="1.10.569.10">
    <property type="entry name" value="Aldehyde Ferredoxin Oxidoreductase Protein, subunit A, domain 2"/>
    <property type="match status" value="1"/>
</dbReference>
<keyword evidence="6" id="KW-0408">Iron</keyword>
<keyword evidence="4" id="KW-0479">Metal-binding</keyword>
<dbReference type="Gene3D" id="1.10.599.10">
    <property type="entry name" value="Aldehyde Ferredoxin Oxidoreductase Protein, subunit A, domain 3"/>
    <property type="match status" value="1"/>
</dbReference>
<dbReference type="InterPro" id="IPR036503">
    <property type="entry name" value="Ald_Fedxn_OxRdtase_N_sf"/>
</dbReference>
<organism evidence="10">
    <name type="scientific">marine sediment metagenome</name>
    <dbReference type="NCBI Taxonomy" id="412755"/>
    <lineage>
        <taxon>unclassified sequences</taxon>
        <taxon>metagenomes</taxon>
        <taxon>ecological metagenomes</taxon>
    </lineage>
</organism>
<dbReference type="GO" id="GO:0046872">
    <property type="term" value="F:metal ion binding"/>
    <property type="evidence" value="ECO:0007669"/>
    <property type="project" value="UniProtKB-KW"/>
</dbReference>
<dbReference type="InterPro" id="IPR036021">
    <property type="entry name" value="Tungsten_al_ferr_oxy-like_C"/>
</dbReference>
<dbReference type="PANTHER" id="PTHR30038:SF0">
    <property type="entry name" value="TUNGSTEN-CONTAINING ALDEHYDE FERREDOXIN OXIDOREDUCTASE"/>
    <property type="match status" value="1"/>
</dbReference>
<dbReference type="SUPFAM" id="SSF48310">
    <property type="entry name" value="Aldehyde ferredoxin oxidoreductase, C-terminal domains"/>
    <property type="match status" value="1"/>
</dbReference>
<proteinExistence type="inferred from homology"/>
<dbReference type="GO" id="GO:0051539">
    <property type="term" value="F:4 iron, 4 sulfur cluster binding"/>
    <property type="evidence" value="ECO:0007669"/>
    <property type="project" value="UniProtKB-KW"/>
</dbReference>
<accession>A0A0F9IIA4</accession>
<dbReference type="InterPro" id="IPR051919">
    <property type="entry name" value="W-dependent_AOR"/>
</dbReference>
<keyword evidence="3" id="KW-0004">4Fe-4S</keyword>
<evidence type="ECO:0000256" key="4">
    <source>
        <dbReference type="ARBA" id="ARBA00022723"/>
    </source>
</evidence>
<dbReference type="GO" id="GO:0016625">
    <property type="term" value="F:oxidoreductase activity, acting on the aldehyde or oxo group of donors, iron-sulfur protein as acceptor"/>
    <property type="evidence" value="ECO:0007669"/>
    <property type="project" value="InterPro"/>
</dbReference>
<reference evidence="10" key="1">
    <citation type="journal article" date="2015" name="Nature">
        <title>Complex archaea that bridge the gap between prokaryotes and eukaryotes.</title>
        <authorList>
            <person name="Spang A."/>
            <person name="Saw J.H."/>
            <person name="Jorgensen S.L."/>
            <person name="Zaremba-Niedzwiedzka K."/>
            <person name="Martijn J."/>
            <person name="Lind A.E."/>
            <person name="van Eijk R."/>
            <person name="Schleper C."/>
            <person name="Guy L."/>
            <person name="Ettema T.J."/>
        </authorList>
    </citation>
    <scope>NUCLEOTIDE SEQUENCE</scope>
</reference>
<feature type="domain" description="Aldehyde ferredoxin oxidoreductase N-terminal" evidence="9">
    <location>
        <begin position="4"/>
        <end position="206"/>
    </location>
</feature>
<evidence type="ECO:0000256" key="6">
    <source>
        <dbReference type="ARBA" id="ARBA00023004"/>
    </source>
</evidence>
<dbReference type="SMART" id="SM00790">
    <property type="entry name" value="AFOR_N"/>
    <property type="match status" value="1"/>
</dbReference>
<dbReference type="InterPro" id="IPR013983">
    <property type="entry name" value="Ald_Fedxn_OxRdtase_N"/>
</dbReference>
<comment type="caution">
    <text evidence="10">The sequence shown here is derived from an EMBL/GenBank/DDBJ whole genome shotgun (WGS) entry which is preliminary data.</text>
</comment>
<dbReference type="InterPro" id="IPR013984">
    <property type="entry name" value="Ald_Fedxn_OxRdtase_dom2"/>
</dbReference>
<keyword evidence="5" id="KW-0560">Oxidoreductase</keyword>
<dbReference type="Pfam" id="PF01314">
    <property type="entry name" value="AFOR_C"/>
    <property type="match status" value="1"/>
</dbReference>
<evidence type="ECO:0000256" key="8">
    <source>
        <dbReference type="ARBA" id="ARBA00049934"/>
    </source>
</evidence>